<evidence type="ECO:0000256" key="3">
    <source>
        <dbReference type="ARBA" id="ARBA00022729"/>
    </source>
</evidence>
<evidence type="ECO:0000256" key="1">
    <source>
        <dbReference type="ARBA" id="ARBA00004418"/>
    </source>
</evidence>
<dbReference type="SMART" id="SM00062">
    <property type="entry name" value="PBPb"/>
    <property type="match status" value="1"/>
</dbReference>
<dbReference type="InterPro" id="IPR001638">
    <property type="entry name" value="Solute-binding_3/MltF_N"/>
</dbReference>
<evidence type="ECO:0000313" key="7">
    <source>
        <dbReference type="Proteomes" id="UP000298347"/>
    </source>
</evidence>
<dbReference type="Gene3D" id="3.40.190.10">
    <property type="entry name" value="Periplasmic binding protein-like II"/>
    <property type="match status" value="2"/>
</dbReference>
<dbReference type="OrthoDB" id="286202at2"/>
<dbReference type="Pfam" id="PF09084">
    <property type="entry name" value="NMT1"/>
    <property type="match status" value="1"/>
</dbReference>
<proteinExistence type="inferred from homology"/>
<reference evidence="6 7" key="1">
    <citation type="journal article" date="2015" name="Int. J. Syst. Evol. Microbiol.">
        <title>Sporolactobacillus shoreae sp. nov. and Sporolactobacillus spathodeae sp. nov., two spore-forming lactic acid bacteria isolated from tree barks in Thailand.</title>
        <authorList>
            <person name="Thamacharoensuk T."/>
            <person name="Kitahara M."/>
            <person name="Ohkuma M."/>
            <person name="Thongchul N."/>
            <person name="Tanasupawat S."/>
        </authorList>
    </citation>
    <scope>NUCLEOTIDE SEQUENCE [LARGE SCALE GENOMIC DNA]</scope>
    <source>
        <strain evidence="6 7">BK92</strain>
    </source>
</reference>
<comment type="subcellular location">
    <subcellularLocation>
        <location evidence="1">Periplasm</location>
    </subcellularLocation>
</comment>
<dbReference type="GO" id="GO:0042597">
    <property type="term" value="C:periplasmic space"/>
    <property type="evidence" value="ECO:0007669"/>
    <property type="project" value="UniProtKB-SubCell"/>
</dbReference>
<dbReference type="EMBL" id="SRJD01000007">
    <property type="protein sequence ID" value="TGA98527.1"/>
    <property type="molecule type" value="Genomic_DNA"/>
</dbReference>
<gene>
    <name evidence="6" type="ORF">E4665_07970</name>
</gene>
<accession>A0A4Z0GQX0</accession>
<dbReference type="Proteomes" id="UP000298347">
    <property type="component" value="Unassembled WGS sequence"/>
</dbReference>
<name>A0A4Z0GQX0_9BACL</name>
<sequence length="331" mass="35385">MLLTGCFSSSANSNSSTQNGSSTHPRVVIMVGGLEKIIYMPFMLAQQLGYYQQAGVNVSLVEESAGQDAELALLAGQVDGAGGFYDHTLDLATKGKNVEAVVTMADVPGETLLVSDKLKNKVKSISDLKGLKIGVTGLGSSTNMLATYNVVKGGGKENDYTPIPVGAGSTLIAAMKNNKIDAAVTSEPTATMLENSHLAYPLVDMNHKDSSNKALGGGYASTSLYMQNSYVKAHPDVVQKLVNAYVKTLKWMSTHTPEEIAAKMPTDYYAGNKSLYIQALKGQLPMFTHDGKMPASVPENVQKILSSFKPDVKNIDLSKTYTNQFVNKANQ</sequence>
<organism evidence="6 7">
    <name type="scientific">Sporolactobacillus shoreae</name>
    <dbReference type="NCBI Taxonomy" id="1465501"/>
    <lineage>
        <taxon>Bacteria</taxon>
        <taxon>Bacillati</taxon>
        <taxon>Bacillota</taxon>
        <taxon>Bacilli</taxon>
        <taxon>Bacillales</taxon>
        <taxon>Sporolactobacillaceae</taxon>
        <taxon>Sporolactobacillus</taxon>
    </lineage>
</organism>
<comment type="similarity">
    <text evidence="2">Belongs to the bacterial solute-binding protein SsuA/TauA family.</text>
</comment>
<dbReference type="SUPFAM" id="SSF53850">
    <property type="entry name" value="Periplasmic binding protein-like II"/>
    <property type="match status" value="1"/>
</dbReference>
<feature type="region of interest" description="Disordered" evidence="4">
    <location>
        <begin position="1"/>
        <end position="22"/>
    </location>
</feature>
<keyword evidence="3" id="KW-0732">Signal</keyword>
<comment type="caution">
    <text evidence="6">The sequence shown here is derived from an EMBL/GenBank/DDBJ whole genome shotgun (WGS) entry which is preliminary data.</text>
</comment>
<evidence type="ECO:0000259" key="5">
    <source>
        <dbReference type="SMART" id="SM00062"/>
    </source>
</evidence>
<dbReference type="GO" id="GO:0042918">
    <property type="term" value="P:alkanesulfonate transmembrane transport"/>
    <property type="evidence" value="ECO:0007669"/>
    <property type="project" value="TreeGrafter"/>
</dbReference>
<feature type="compositionally biased region" description="Low complexity" evidence="4">
    <location>
        <begin position="8"/>
        <end position="22"/>
    </location>
</feature>
<keyword evidence="7" id="KW-1185">Reference proteome</keyword>
<dbReference type="AlphaFoldDB" id="A0A4Z0GQX0"/>
<protein>
    <submittedName>
        <fullName evidence="6">ABC transporter substrate-binding protein</fullName>
    </submittedName>
</protein>
<evidence type="ECO:0000256" key="4">
    <source>
        <dbReference type="SAM" id="MobiDB-lite"/>
    </source>
</evidence>
<dbReference type="InterPro" id="IPR015168">
    <property type="entry name" value="SsuA/THI5"/>
</dbReference>
<evidence type="ECO:0000313" key="6">
    <source>
        <dbReference type="EMBL" id="TGA98527.1"/>
    </source>
</evidence>
<dbReference type="PANTHER" id="PTHR30024:SF47">
    <property type="entry name" value="TAURINE-BINDING PERIPLASMIC PROTEIN"/>
    <property type="match status" value="1"/>
</dbReference>
<feature type="domain" description="Solute-binding protein family 3/N-terminal" evidence="5">
    <location>
        <begin position="28"/>
        <end position="263"/>
    </location>
</feature>
<evidence type="ECO:0000256" key="2">
    <source>
        <dbReference type="ARBA" id="ARBA00010742"/>
    </source>
</evidence>
<dbReference type="PANTHER" id="PTHR30024">
    <property type="entry name" value="ALIPHATIC SULFONATES-BINDING PROTEIN-RELATED"/>
    <property type="match status" value="1"/>
</dbReference>